<accession>A0A8B8EDF6</accession>
<dbReference type="InterPro" id="IPR050111">
    <property type="entry name" value="C-type_lectin/snaclec_domain"/>
</dbReference>
<reference evidence="5" key="1">
    <citation type="submission" date="2025-08" db="UniProtKB">
        <authorList>
            <consortium name="RefSeq"/>
        </authorList>
    </citation>
    <scope>IDENTIFICATION</scope>
    <source>
        <tissue evidence="5">Whole sample</tissue>
    </source>
</reference>
<protein>
    <submittedName>
        <fullName evidence="5">Galactose-specific lectin nattectin-like</fullName>
    </submittedName>
</protein>
<dbReference type="InterPro" id="IPR018378">
    <property type="entry name" value="C-type_lectin_CS"/>
</dbReference>
<feature type="domain" description="C-type lectin" evidence="3">
    <location>
        <begin position="49"/>
        <end position="175"/>
    </location>
</feature>
<name>A0A8B8EDF6_CRAVI</name>
<dbReference type="PANTHER" id="PTHR22803">
    <property type="entry name" value="MANNOSE, PHOSPHOLIPASE, LECTIN RECEPTOR RELATED"/>
    <property type="match status" value="1"/>
</dbReference>
<dbReference type="PROSITE" id="PS00615">
    <property type="entry name" value="C_TYPE_LECTIN_1"/>
    <property type="match status" value="1"/>
</dbReference>
<proteinExistence type="predicted"/>
<evidence type="ECO:0000256" key="1">
    <source>
        <dbReference type="ARBA" id="ARBA00023157"/>
    </source>
</evidence>
<dbReference type="InterPro" id="IPR001304">
    <property type="entry name" value="C-type_lectin-like"/>
</dbReference>
<dbReference type="SUPFAM" id="SSF56436">
    <property type="entry name" value="C-type lectin-like"/>
    <property type="match status" value="1"/>
</dbReference>
<sequence>MYGYTVIMPENIKMHILWFMTTLFVVCLSSDQINRCPSNLVRTHYLKTLGETCYLFNVNKLDWNGAEQNCKSKGGSLATIRTQKIQQFLMDSLRTLGWETDPEYVWMGAHDRYREDHWQWIDGDSLSYSNWDNNQPGSAFFDDIFGNEDCGSLNYRNRGRWHDSTCSEEFTFICEFDLLQTITPKPTIQSSSSICLSSNKIDCYPSNLFRSLY</sequence>
<dbReference type="AlphaFoldDB" id="A0A8B8EDF6"/>
<dbReference type="KEGG" id="cvn:111133457"/>
<dbReference type="PROSITE" id="PS50041">
    <property type="entry name" value="C_TYPE_LECTIN_2"/>
    <property type="match status" value="1"/>
</dbReference>
<dbReference type="OrthoDB" id="6050186at2759"/>
<keyword evidence="1" id="KW-1015">Disulfide bond</keyword>
<dbReference type="RefSeq" id="XP_022337596.1">
    <property type="nucleotide sequence ID" value="XM_022481888.1"/>
</dbReference>
<gene>
    <name evidence="5" type="primary">LOC111133457</name>
</gene>
<dbReference type="SMART" id="SM00034">
    <property type="entry name" value="CLECT"/>
    <property type="match status" value="1"/>
</dbReference>
<evidence type="ECO:0000313" key="5">
    <source>
        <dbReference type="RefSeq" id="XP_022337596.1"/>
    </source>
</evidence>
<dbReference type="GeneID" id="111133457"/>
<dbReference type="InterPro" id="IPR016187">
    <property type="entry name" value="CTDL_fold"/>
</dbReference>
<evidence type="ECO:0000259" key="3">
    <source>
        <dbReference type="PROSITE" id="PS50041"/>
    </source>
</evidence>
<evidence type="ECO:0000256" key="2">
    <source>
        <dbReference type="SAM" id="SignalP"/>
    </source>
</evidence>
<feature type="signal peptide" evidence="2">
    <location>
        <begin position="1"/>
        <end position="29"/>
    </location>
</feature>
<feature type="chain" id="PRO_5034555423" evidence="2">
    <location>
        <begin position="30"/>
        <end position="213"/>
    </location>
</feature>
<evidence type="ECO:0000313" key="4">
    <source>
        <dbReference type="Proteomes" id="UP000694844"/>
    </source>
</evidence>
<keyword evidence="4" id="KW-1185">Reference proteome</keyword>
<dbReference type="CDD" id="cd00037">
    <property type="entry name" value="CLECT"/>
    <property type="match status" value="1"/>
</dbReference>
<dbReference type="Pfam" id="PF00059">
    <property type="entry name" value="Lectin_C"/>
    <property type="match status" value="1"/>
</dbReference>
<organism evidence="4 5">
    <name type="scientific">Crassostrea virginica</name>
    <name type="common">Eastern oyster</name>
    <dbReference type="NCBI Taxonomy" id="6565"/>
    <lineage>
        <taxon>Eukaryota</taxon>
        <taxon>Metazoa</taxon>
        <taxon>Spiralia</taxon>
        <taxon>Lophotrochozoa</taxon>
        <taxon>Mollusca</taxon>
        <taxon>Bivalvia</taxon>
        <taxon>Autobranchia</taxon>
        <taxon>Pteriomorphia</taxon>
        <taxon>Ostreida</taxon>
        <taxon>Ostreoidea</taxon>
        <taxon>Ostreidae</taxon>
        <taxon>Crassostrea</taxon>
    </lineage>
</organism>
<keyword evidence="2" id="KW-0732">Signal</keyword>
<dbReference type="Proteomes" id="UP000694844">
    <property type="component" value="Chromosome 5"/>
</dbReference>
<dbReference type="Gene3D" id="3.10.100.10">
    <property type="entry name" value="Mannose-Binding Protein A, subunit A"/>
    <property type="match status" value="1"/>
</dbReference>
<dbReference type="InterPro" id="IPR016186">
    <property type="entry name" value="C-type_lectin-like/link_sf"/>
</dbReference>